<sequence>MKKPSLFALSSVLLSTTASASPPELTLSGYIKVDTLYDLSGHSGDRIDYATLGQNAPGNTVRVHARESRLRASWQSIQHPKLSGVVELDFFAEGSYSSAGSEKIANSAKPRLRLAYISFNNWQFGQNWSNFVDVKSFPETLDFANESGQAMLRQGQIRYTRHHADWQFSVAAENPQTDYQQSKLTPQSSYHSIDPVFDMSARARLTLSSGHVSVQSVYRQLKLEHAASSPQPDSQNGFGLGLSGKLAVGASTTLKGYLGYGRGLGRYTQEANNYAAYLTDDGLQLLKSAGGYLAYQYRFDSQWRSNLSLGAVRIEQPQPLSPGSLLSYRFTSLHLNTIHQLTPAMYIGFEYAVVRREMTNEQSHWLRRLQLSTKYRF</sequence>
<gene>
    <name evidence="2" type="ORF">TW77_21245</name>
</gene>
<organism evidence="2 3">
    <name type="scientific">Pseudoalteromonas rubra</name>
    <dbReference type="NCBI Taxonomy" id="43658"/>
    <lineage>
        <taxon>Bacteria</taxon>
        <taxon>Pseudomonadati</taxon>
        <taxon>Pseudomonadota</taxon>
        <taxon>Gammaproteobacteria</taxon>
        <taxon>Alteromonadales</taxon>
        <taxon>Pseudoalteromonadaceae</taxon>
        <taxon>Pseudoalteromonas</taxon>
    </lineage>
</organism>
<keyword evidence="3" id="KW-1185">Reference proteome</keyword>
<dbReference type="InterPro" id="IPR045748">
    <property type="entry name" value="DcaP"/>
</dbReference>
<dbReference type="PATRIC" id="fig|43658.5.peg.4477"/>
<dbReference type="OrthoDB" id="190887at2"/>
<dbReference type="EMBL" id="JXYA01000059">
    <property type="protein sequence ID" value="KJZ05893.1"/>
    <property type="molecule type" value="Genomic_DNA"/>
</dbReference>
<protein>
    <recommendedName>
        <fullName evidence="4">Porin</fullName>
    </recommendedName>
</protein>
<feature type="signal peptide" evidence="1">
    <location>
        <begin position="1"/>
        <end position="20"/>
    </location>
</feature>
<evidence type="ECO:0008006" key="4">
    <source>
        <dbReference type="Google" id="ProtNLM"/>
    </source>
</evidence>
<feature type="chain" id="PRO_5002475392" description="Porin" evidence="1">
    <location>
        <begin position="21"/>
        <end position="377"/>
    </location>
</feature>
<comment type="caution">
    <text evidence="2">The sequence shown here is derived from an EMBL/GenBank/DDBJ whole genome shotgun (WGS) entry which is preliminary data.</text>
</comment>
<reference evidence="2 3" key="1">
    <citation type="journal article" date="2015" name="BMC Genomics">
        <title>Genome mining reveals unlocked bioactive potential of marine Gram-negative bacteria.</title>
        <authorList>
            <person name="Machado H."/>
            <person name="Sonnenschein E.C."/>
            <person name="Melchiorsen J."/>
            <person name="Gram L."/>
        </authorList>
    </citation>
    <scope>NUCLEOTIDE SEQUENCE [LARGE SCALE GENOMIC DNA]</scope>
    <source>
        <strain evidence="2 3">S2471</strain>
    </source>
</reference>
<evidence type="ECO:0000313" key="3">
    <source>
        <dbReference type="Proteomes" id="UP000033452"/>
    </source>
</evidence>
<evidence type="ECO:0000313" key="2">
    <source>
        <dbReference type="EMBL" id="KJZ05893.1"/>
    </source>
</evidence>
<dbReference type="SUPFAM" id="SSF56935">
    <property type="entry name" value="Porins"/>
    <property type="match status" value="1"/>
</dbReference>
<dbReference type="Pfam" id="PF19577">
    <property type="entry name" value="DcaP"/>
    <property type="match status" value="1"/>
</dbReference>
<accession>A0A0F4QDU3</accession>
<proteinExistence type="predicted"/>
<dbReference type="RefSeq" id="WP_046006963.1">
    <property type="nucleotide sequence ID" value="NZ_JXYA01000059.1"/>
</dbReference>
<dbReference type="Proteomes" id="UP000033452">
    <property type="component" value="Unassembled WGS sequence"/>
</dbReference>
<evidence type="ECO:0000256" key="1">
    <source>
        <dbReference type="SAM" id="SignalP"/>
    </source>
</evidence>
<keyword evidence="1" id="KW-0732">Signal</keyword>
<name>A0A0F4QDU3_9GAMM</name>
<dbReference type="AlphaFoldDB" id="A0A0F4QDU3"/>